<feature type="region of interest" description="Disordered" evidence="1">
    <location>
        <begin position="48"/>
        <end position="69"/>
    </location>
</feature>
<sequence>MLTITRNKRYLDGGLGDGGGDFAAAPCASCEKGFYGIEYCKCIPCPRPKPRNRLRRPQIKRKPSRRPIPRPYRSRRPYWWLRRYVVIGY</sequence>
<evidence type="ECO:0000256" key="1">
    <source>
        <dbReference type="SAM" id="MobiDB-lite"/>
    </source>
</evidence>
<proteinExistence type="predicted"/>
<keyword evidence="2" id="KW-1185">Reference proteome</keyword>
<accession>A0A915MH79</accession>
<reference evidence="3" key="1">
    <citation type="submission" date="2022-11" db="UniProtKB">
        <authorList>
            <consortium name="WormBaseParasite"/>
        </authorList>
    </citation>
    <scope>IDENTIFICATION</scope>
</reference>
<dbReference type="Proteomes" id="UP000887561">
    <property type="component" value="Unplaced"/>
</dbReference>
<name>A0A915MH79_MELJA</name>
<dbReference type="AlphaFoldDB" id="A0A915MH79"/>
<evidence type="ECO:0000313" key="2">
    <source>
        <dbReference type="Proteomes" id="UP000887561"/>
    </source>
</evidence>
<dbReference type="WBParaSite" id="scaffold36129_cov314.g22994">
    <property type="protein sequence ID" value="scaffold36129_cov314.g22994"/>
    <property type="gene ID" value="scaffold36129_cov314.g22994"/>
</dbReference>
<protein>
    <submittedName>
        <fullName evidence="3">Uncharacterized protein</fullName>
    </submittedName>
</protein>
<organism evidence="2 3">
    <name type="scientific">Meloidogyne javanica</name>
    <name type="common">Root-knot nematode worm</name>
    <dbReference type="NCBI Taxonomy" id="6303"/>
    <lineage>
        <taxon>Eukaryota</taxon>
        <taxon>Metazoa</taxon>
        <taxon>Ecdysozoa</taxon>
        <taxon>Nematoda</taxon>
        <taxon>Chromadorea</taxon>
        <taxon>Rhabditida</taxon>
        <taxon>Tylenchina</taxon>
        <taxon>Tylenchomorpha</taxon>
        <taxon>Tylenchoidea</taxon>
        <taxon>Meloidogynidae</taxon>
        <taxon>Meloidogyninae</taxon>
        <taxon>Meloidogyne</taxon>
        <taxon>Meloidogyne incognita group</taxon>
    </lineage>
</organism>
<evidence type="ECO:0000313" key="3">
    <source>
        <dbReference type="WBParaSite" id="scaffold36129_cov314.g22994"/>
    </source>
</evidence>